<name>A0ABQ3BQC4_9ACTN</name>
<gene>
    <name evidence="1" type="ORF">GCM10010328_30450</name>
</gene>
<comment type="caution">
    <text evidence="1">The sequence shown here is derived from an EMBL/GenBank/DDBJ whole genome shotgun (WGS) entry which is preliminary data.</text>
</comment>
<evidence type="ECO:0000313" key="1">
    <source>
        <dbReference type="EMBL" id="GGZ53543.1"/>
    </source>
</evidence>
<proteinExistence type="predicted"/>
<evidence type="ECO:0000313" key="2">
    <source>
        <dbReference type="Proteomes" id="UP000624183"/>
    </source>
</evidence>
<accession>A0ABQ3BQC4</accession>
<dbReference type="EMBL" id="BMUW01000004">
    <property type="protein sequence ID" value="GGZ53543.1"/>
    <property type="molecule type" value="Genomic_DNA"/>
</dbReference>
<reference evidence="2" key="1">
    <citation type="journal article" date="2019" name="Int. J. Syst. Evol. Microbiol.">
        <title>The Global Catalogue of Microorganisms (GCM) 10K type strain sequencing project: providing services to taxonomists for standard genome sequencing and annotation.</title>
        <authorList>
            <consortium name="The Broad Institute Genomics Platform"/>
            <consortium name="The Broad Institute Genome Sequencing Center for Infectious Disease"/>
            <person name="Wu L."/>
            <person name="Ma J."/>
        </authorList>
    </citation>
    <scope>NUCLEOTIDE SEQUENCE [LARGE SCALE GENOMIC DNA]</scope>
    <source>
        <strain evidence="2">JCM 4602</strain>
    </source>
</reference>
<keyword evidence="2" id="KW-1185">Reference proteome</keyword>
<sequence length="89" mass="8704">MGVEADDAGVEVLLLVVHGDDDVEHGGGGGHGDRLPGRKVLPARQPAVGLSVPAVPAATAAAGRSGAAPEAAVGGHVPTFANRAVTPVW</sequence>
<organism evidence="1 2">
    <name type="scientific">Streptomyces rubiginosohelvolus</name>
    <dbReference type="NCBI Taxonomy" id="67362"/>
    <lineage>
        <taxon>Bacteria</taxon>
        <taxon>Bacillati</taxon>
        <taxon>Actinomycetota</taxon>
        <taxon>Actinomycetes</taxon>
        <taxon>Kitasatosporales</taxon>
        <taxon>Streptomycetaceae</taxon>
        <taxon>Streptomyces</taxon>
    </lineage>
</organism>
<dbReference type="Proteomes" id="UP000624183">
    <property type="component" value="Unassembled WGS sequence"/>
</dbReference>
<protein>
    <submittedName>
        <fullName evidence="1">Uncharacterized protein</fullName>
    </submittedName>
</protein>